<organism evidence="1 2">
    <name type="scientific">Rosa chinensis</name>
    <name type="common">China rose</name>
    <dbReference type="NCBI Taxonomy" id="74649"/>
    <lineage>
        <taxon>Eukaryota</taxon>
        <taxon>Viridiplantae</taxon>
        <taxon>Streptophyta</taxon>
        <taxon>Embryophyta</taxon>
        <taxon>Tracheophyta</taxon>
        <taxon>Spermatophyta</taxon>
        <taxon>Magnoliopsida</taxon>
        <taxon>eudicotyledons</taxon>
        <taxon>Gunneridae</taxon>
        <taxon>Pentapetalae</taxon>
        <taxon>rosids</taxon>
        <taxon>fabids</taxon>
        <taxon>Rosales</taxon>
        <taxon>Rosaceae</taxon>
        <taxon>Rosoideae</taxon>
        <taxon>Rosoideae incertae sedis</taxon>
        <taxon>Rosa</taxon>
    </lineage>
</organism>
<sequence>MSLYLICFIRQIPHFWWHLYCLSTQGGSSRTTVAYVSAGG</sequence>
<dbReference type="Proteomes" id="UP000238479">
    <property type="component" value="Chromosome 2"/>
</dbReference>
<comment type="caution">
    <text evidence="1">The sequence shown here is derived from an EMBL/GenBank/DDBJ whole genome shotgun (WGS) entry which is preliminary data.</text>
</comment>
<name>A0A2P6RTA8_ROSCH</name>
<accession>A0A2P6RTA8</accession>
<dbReference type="EMBL" id="PDCK01000040">
    <property type="protein sequence ID" value="PRQ49670.1"/>
    <property type="molecule type" value="Genomic_DNA"/>
</dbReference>
<gene>
    <name evidence="1" type="ORF">RchiOBHm_Chr2g0124541</name>
</gene>
<dbReference type="Gramene" id="PRQ49670">
    <property type="protein sequence ID" value="PRQ49670"/>
    <property type="gene ID" value="RchiOBHm_Chr2g0124541"/>
</dbReference>
<proteinExistence type="predicted"/>
<dbReference type="AlphaFoldDB" id="A0A2P6RTA8"/>
<evidence type="ECO:0000313" key="1">
    <source>
        <dbReference type="EMBL" id="PRQ49670.1"/>
    </source>
</evidence>
<reference evidence="1 2" key="1">
    <citation type="journal article" date="2018" name="Nat. Genet.">
        <title>The Rosa genome provides new insights in the design of modern roses.</title>
        <authorList>
            <person name="Bendahmane M."/>
        </authorList>
    </citation>
    <scope>NUCLEOTIDE SEQUENCE [LARGE SCALE GENOMIC DNA]</scope>
    <source>
        <strain evidence="2">cv. Old Blush</strain>
    </source>
</reference>
<keyword evidence="2" id="KW-1185">Reference proteome</keyword>
<evidence type="ECO:0000313" key="2">
    <source>
        <dbReference type="Proteomes" id="UP000238479"/>
    </source>
</evidence>
<protein>
    <submittedName>
        <fullName evidence="1">Uncharacterized protein</fullName>
    </submittedName>
</protein>